<name>E3N539_CAERE</name>
<gene>
    <name evidence="3" type="ORF">CRE_19350</name>
</gene>
<sequence length="92" mass="10202">MTTILTIFLLLTLSSRSANAFHAFMQNRGSSMASKGPPRSVSECLIVTFICFSAIGIAIALKCLWKKIKDRFCRVGSEKKLETPERSAKYIA</sequence>
<evidence type="ECO:0000256" key="2">
    <source>
        <dbReference type="SAM" id="SignalP"/>
    </source>
</evidence>
<accession>E3N539</accession>
<dbReference type="KEGG" id="crq:GCK72_017189"/>
<keyword evidence="1" id="KW-0812">Transmembrane</keyword>
<dbReference type="AlphaFoldDB" id="E3N539"/>
<reference evidence="3" key="1">
    <citation type="submission" date="2007-07" db="EMBL/GenBank/DDBJ databases">
        <title>PCAP assembly of the Caenorhabditis remanei genome.</title>
        <authorList>
            <consortium name="The Caenorhabditis remanei Sequencing Consortium"/>
            <person name="Wilson R.K."/>
        </authorList>
    </citation>
    <scope>NUCLEOTIDE SEQUENCE [LARGE SCALE GENOMIC DNA]</scope>
    <source>
        <strain evidence="3">PB4641</strain>
    </source>
</reference>
<keyword evidence="1" id="KW-0472">Membrane</keyword>
<feature type="transmembrane region" description="Helical" evidence="1">
    <location>
        <begin position="44"/>
        <end position="65"/>
    </location>
</feature>
<keyword evidence="1" id="KW-1133">Transmembrane helix</keyword>
<feature type="signal peptide" evidence="2">
    <location>
        <begin position="1"/>
        <end position="20"/>
    </location>
</feature>
<dbReference type="Proteomes" id="UP000008281">
    <property type="component" value="Unassembled WGS sequence"/>
</dbReference>
<keyword evidence="4" id="KW-1185">Reference proteome</keyword>
<protein>
    <submittedName>
        <fullName evidence="3">Uncharacterized protein</fullName>
    </submittedName>
</protein>
<evidence type="ECO:0000313" key="4">
    <source>
        <dbReference type="Proteomes" id="UP000008281"/>
    </source>
</evidence>
<keyword evidence="2" id="KW-0732">Signal</keyword>
<proteinExistence type="predicted"/>
<evidence type="ECO:0000313" key="3">
    <source>
        <dbReference type="EMBL" id="EFO87033.1"/>
    </source>
</evidence>
<dbReference type="GeneID" id="9823759"/>
<feature type="chain" id="PRO_5003178127" evidence="2">
    <location>
        <begin position="21"/>
        <end position="92"/>
    </location>
</feature>
<dbReference type="InParanoid" id="E3N539"/>
<dbReference type="CTD" id="9823759"/>
<organism evidence="4">
    <name type="scientific">Caenorhabditis remanei</name>
    <name type="common">Caenorhabditis vulgaris</name>
    <dbReference type="NCBI Taxonomy" id="31234"/>
    <lineage>
        <taxon>Eukaryota</taxon>
        <taxon>Metazoa</taxon>
        <taxon>Ecdysozoa</taxon>
        <taxon>Nematoda</taxon>
        <taxon>Chromadorea</taxon>
        <taxon>Rhabditida</taxon>
        <taxon>Rhabditina</taxon>
        <taxon>Rhabditomorpha</taxon>
        <taxon>Rhabditoidea</taxon>
        <taxon>Rhabditidae</taxon>
        <taxon>Peloderinae</taxon>
        <taxon>Caenorhabditis</taxon>
    </lineage>
</organism>
<evidence type="ECO:0000256" key="1">
    <source>
        <dbReference type="SAM" id="Phobius"/>
    </source>
</evidence>
<dbReference type="HOGENOM" id="CLU_2415377_0_0_1"/>
<dbReference type="RefSeq" id="XP_003096494.2">
    <property type="nucleotide sequence ID" value="XM_003096446.2"/>
</dbReference>
<dbReference type="EMBL" id="DS268530">
    <property type="protein sequence ID" value="EFO87033.1"/>
    <property type="molecule type" value="Genomic_DNA"/>
</dbReference>